<evidence type="ECO:0000313" key="3">
    <source>
        <dbReference type="EMBL" id="GKV25763.1"/>
    </source>
</evidence>
<protein>
    <submittedName>
        <fullName evidence="3">Uncharacterized protein</fullName>
    </submittedName>
</protein>
<evidence type="ECO:0000256" key="1">
    <source>
        <dbReference type="SAM" id="Phobius"/>
    </source>
</evidence>
<dbReference type="Proteomes" id="UP001054252">
    <property type="component" value="Unassembled WGS sequence"/>
</dbReference>
<keyword evidence="1" id="KW-0472">Membrane</keyword>
<name>A0AAV5KMS5_9ROSI</name>
<dbReference type="EMBL" id="BPVZ01000070">
    <property type="protein sequence ID" value="GKV25763.1"/>
    <property type="molecule type" value="Genomic_DNA"/>
</dbReference>
<accession>A0AAV5KMS5</accession>
<dbReference type="PANTHER" id="PTHR33659">
    <property type="entry name" value="PROTEIN, PUTATIVE-RELATED-RELATED"/>
    <property type="match status" value="1"/>
</dbReference>
<keyword evidence="2" id="KW-0732">Signal</keyword>
<organism evidence="3 4">
    <name type="scientific">Rubroshorea leprosula</name>
    <dbReference type="NCBI Taxonomy" id="152421"/>
    <lineage>
        <taxon>Eukaryota</taxon>
        <taxon>Viridiplantae</taxon>
        <taxon>Streptophyta</taxon>
        <taxon>Embryophyta</taxon>
        <taxon>Tracheophyta</taxon>
        <taxon>Spermatophyta</taxon>
        <taxon>Magnoliopsida</taxon>
        <taxon>eudicotyledons</taxon>
        <taxon>Gunneridae</taxon>
        <taxon>Pentapetalae</taxon>
        <taxon>rosids</taxon>
        <taxon>malvids</taxon>
        <taxon>Malvales</taxon>
        <taxon>Dipterocarpaceae</taxon>
        <taxon>Rubroshorea</taxon>
    </lineage>
</organism>
<evidence type="ECO:0000256" key="2">
    <source>
        <dbReference type="SAM" id="SignalP"/>
    </source>
</evidence>
<keyword evidence="1" id="KW-1133">Transmembrane helix</keyword>
<gene>
    <name evidence="3" type="ORF">SLEP1_g35157</name>
</gene>
<dbReference type="PANTHER" id="PTHR33659:SF11">
    <property type="entry name" value="TRANSMEMBRANE PROTEIN"/>
    <property type="match status" value="1"/>
</dbReference>
<dbReference type="AlphaFoldDB" id="A0AAV5KMS5"/>
<sequence>MAQACISKAVMFFFVVVLAVVASVSAQAQAPAPSMDPGAASSMPVSGSILAFSLVISLLALLKQ</sequence>
<comment type="caution">
    <text evidence="3">The sequence shown here is derived from an EMBL/GenBank/DDBJ whole genome shotgun (WGS) entry which is preliminary data.</text>
</comment>
<evidence type="ECO:0000313" key="4">
    <source>
        <dbReference type="Proteomes" id="UP001054252"/>
    </source>
</evidence>
<feature type="transmembrane region" description="Helical" evidence="1">
    <location>
        <begin position="44"/>
        <end position="62"/>
    </location>
</feature>
<reference evidence="3 4" key="1">
    <citation type="journal article" date="2021" name="Commun. Biol.">
        <title>The genome of Shorea leprosula (Dipterocarpaceae) highlights the ecological relevance of drought in aseasonal tropical rainforests.</title>
        <authorList>
            <person name="Ng K.K.S."/>
            <person name="Kobayashi M.J."/>
            <person name="Fawcett J.A."/>
            <person name="Hatakeyama M."/>
            <person name="Paape T."/>
            <person name="Ng C.H."/>
            <person name="Ang C.C."/>
            <person name="Tnah L.H."/>
            <person name="Lee C.T."/>
            <person name="Nishiyama T."/>
            <person name="Sese J."/>
            <person name="O'Brien M.J."/>
            <person name="Copetti D."/>
            <person name="Mohd Noor M.I."/>
            <person name="Ong R.C."/>
            <person name="Putra M."/>
            <person name="Sireger I.Z."/>
            <person name="Indrioko S."/>
            <person name="Kosugi Y."/>
            <person name="Izuno A."/>
            <person name="Isagi Y."/>
            <person name="Lee S.L."/>
            <person name="Shimizu K.K."/>
        </authorList>
    </citation>
    <scope>NUCLEOTIDE SEQUENCE [LARGE SCALE GENOMIC DNA]</scope>
    <source>
        <strain evidence="3">214</strain>
    </source>
</reference>
<feature type="chain" id="PRO_5043528891" evidence="2">
    <location>
        <begin position="27"/>
        <end position="64"/>
    </location>
</feature>
<keyword evidence="4" id="KW-1185">Reference proteome</keyword>
<feature type="signal peptide" evidence="2">
    <location>
        <begin position="1"/>
        <end position="26"/>
    </location>
</feature>
<proteinExistence type="predicted"/>
<keyword evidence="1" id="KW-0812">Transmembrane</keyword>